<dbReference type="PROSITE" id="PS50077">
    <property type="entry name" value="HEAT_REPEAT"/>
    <property type="match status" value="1"/>
</dbReference>
<evidence type="ECO:0000256" key="5">
    <source>
        <dbReference type="ARBA" id="ARBA00022517"/>
    </source>
</evidence>
<keyword evidence="7 11" id="KW-0539">Nucleus</keyword>
<evidence type="ECO:0000256" key="1">
    <source>
        <dbReference type="ARBA" id="ARBA00004604"/>
    </source>
</evidence>
<feature type="repeat" description="HEAT" evidence="10">
    <location>
        <begin position="589"/>
        <end position="627"/>
    </location>
</feature>
<evidence type="ECO:0000256" key="2">
    <source>
        <dbReference type="ARBA" id="ARBA00010559"/>
    </source>
</evidence>
<organism evidence="14 15">
    <name type="scientific">Lineolata rhizophorae</name>
    <dbReference type="NCBI Taxonomy" id="578093"/>
    <lineage>
        <taxon>Eukaryota</taxon>
        <taxon>Fungi</taxon>
        <taxon>Dikarya</taxon>
        <taxon>Ascomycota</taxon>
        <taxon>Pezizomycotina</taxon>
        <taxon>Dothideomycetes</taxon>
        <taxon>Dothideomycetes incertae sedis</taxon>
        <taxon>Lineolatales</taxon>
        <taxon>Lineolataceae</taxon>
        <taxon>Lineolata</taxon>
    </lineage>
</organism>
<dbReference type="GO" id="GO:0034455">
    <property type="term" value="C:t-UTP complex"/>
    <property type="evidence" value="ECO:0007669"/>
    <property type="project" value="TreeGrafter"/>
</dbReference>
<accession>A0A6A6PCR8</accession>
<comment type="subcellular location">
    <subcellularLocation>
        <location evidence="1 11">Nucleus</location>
        <location evidence="1 11">Nucleolus</location>
    </subcellularLocation>
</comment>
<comment type="function">
    <text evidence="9">Involved in nucleolar processing of pre-18S ribosomal RNA. Involved in ribosome biosynthesis.</text>
</comment>
<dbReference type="Proteomes" id="UP000799766">
    <property type="component" value="Unassembled WGS sequence"/>
</dbReference>
<evidence type="ECO:0000256" key="4">
    <source>
        <dbReference type="ARBA" id="ARBA00015399"/>
    </source>
</evidence>
<evidence type="ECO:0000256" key="3">
    <source>
        <dbReference type="ARBA" id="ARBA00011399"/>
    </source>
</evidence>
<evidence type="ECO:0000256" key="9">
    <source>
        <dbReference type="ARBA" id="ARBA00025076"/>
    </source>
</evidence>
<evidence type="ECO:0000256" key="11">
    <source>
        <dbReference type="RuleBase" id="RU367065"/>
    </source>
</evidence>
<protein>
    <recommendedName>
        <fullName evidence="4 11">U3 small nucleolar RNA-associated protein 10</fullName>
    </recommendedName>
</protein>
<reference evidence="14" key="1">
    <citation type="journal article" date="2020" name="Stud. Mycol.">
        <title>101 Dothideomycetes genomes: a test case for predicting lifestyles and emergence of pathogens.</title>
        <authorList>
            <person name="Haridas S."/>
            <person name="Albert R."/>
            <person name="Binder M."/>
            <person name="Bloem J."/>
            <person name="Labutti K."/>
            <person name="Salamov A."/>
            <person name="Andreopoulos B."/>
            <person name="Baker S."/>
            <person name="Barry K."/>
            <person name="Bills G."/>
            <person name="Bluhm B."/>
            <person name="Cannon C."/>
            <person name="Castanera R."/>
            <person name="Culley D."/>
            <person name="Daum C."/>
            <person name="Ezra D."/>
            <person name="Gonzalez J."/>
            <person name="Henrissat B."/>
            <person name="Kuo A."/>
            <person name="Liang C."/>
            <person name="Lipzen A."/>
            <person name="Lutzoni F."/>
            <person name="Magnuson J."/>
            <person name="Mondo S."/>
            <person name="Nolan M."/>
            <person name="Ohm R."/>
            <person name="Pangilinan J."/>
            <person name="Park H.-J."/>
            <person name="Ramirez L."/>
            <person name="Alfaro M."/>
            <person name="Sun H."/>
            <person name="Tritt A."/>
            <person name="Yoshinaga Y."/>
            <person name="Zwiers L.-H."/>
            <person name="Turgeon B."/>
            <person name="Goodwin S."/>
            <person name="Spatafora J."/>
            <person name="Crous P."/>
            <person name="Grigoriev I."/>
        </authorList>
    </citation>
    <scope>NUCLEOTIDE SEQUENCE</scope>
    <source>
        <strain evidence="14">ATCC 16933</strain>
    </source>
</reference>
<dbReference type="InterPro" id="IPR012954">
    <property type="entry name" value="BP28_C_dom"/>
</dbReference>
<dbReference type="GO" id="GO:0000462">
    <property type="term" value="P:maturation of SSU-rRNA from tricistronic rRNA transcript (SSU-rRNA, 5.8S rRNA, LSU-rRNA)"/>
    <property type="evidence" value="ECO:0007669"/>
    <property type="project" value="TreeGrafter"/>
</dbReference>
<dbReference type="EMBL" id="MU001670">
    <property type="protein sequence ID" value="KAF2461746.1"/>
    <property type="molecule type" value="Genomic_DNA"/>
</dbReference>
<evidence type="ECO:0000259" key="13">
    <source>
        <dbReference type="SMART" id="SM01036"/>
    </source>
</evidence>
<keyword evidence="5 11" id="KW-0690">Ribosome biogenesis</keyword>
<evidence type="ECO:0000256" key="12">
    <source>
        <dbReference type="SAM" id="MobiDB-lite"/>
    </source>
</evidence>
<dbReference type="OrthoDB" id="31183at2759"/>
<feature type="domain" description="BP28 C-terminal" evidence="13">
    <location>
        <begin position="1493"/>
        <end position="1644"/>
    </location>
</feature>
<dbReference type="Pfam" id="PF08146">
    <property type="entry name" value="BP28CT"/>
    <property type="match status" value="1"/>
</dbReference>
<name>A0A6A6PCR8_9PEZI</name>
<dbReference type="InterPro" id="IPR022125">
    <property type="entry name" value="U3snoRNP10_N"/>
</dbReference>
<dbReference type="InterPro" id="IPR016024">
    <property type="entry name" value="ARM-type_fold"/>
</dbReference>
<comment type="subunit">
    <text evidence="3 11">Component of the ribosomal small subunit (SSU) processome.</text>
</comment>
<dbReference type="SUPFAM" id="SSF48371">
    <property type="entry name" value="ARM repeat"/>
    <property type="match status" value="3"/>
</dbReference>
<dbReference type="Gene3D" id="1.25.10.10">
    <property type="entry name" value="Leucine-rich Repeat Variant"/>
    <property type="match status" value="2"/>
</dbReference>
<dbReference type="PANTHER" id="PTHR13457:SF1">
    <property type="entry name" value="HEAT REPEAT-CONTAINING PROTEIN 1"/>
    <property type="match status" value="1"/>
</dbReference>
<dbReference type="PANTHER" id="PTHR13457">
    <property type="entry name" value="BAP28"/>
    <property type="match status" value="1"/>
</dbReference>
<evidence type="ECO:0000313" key="14">
    <source>
        <dbReference type="EMBL" id="KAF2461746.1"/>
    </source>
</evidence>
<keyword evidence="6 11" id="KW-0698">rRNA processing</keyword>
<proteinExistence type="inferred from homology"/>
<dbReference type="GO" id="GO:0030686">
    <property type="term" value="C:90S preribosome"/>
    <property type="evidence" value="ECO:0007669"/>
    <property type="project" value="TreeGrafter"/>
</dbReference>
<evidence type="ECO:0000256" key="7">
    <source>
        <dbReference type="ARBA" id="ARBA00023242"/>
    </source>
</evidence>
<dbReference type="GO" id="GO:0032040">
    <property type="term" value="C:small-subunit processome"/>
    <property type="evidence" value="ECO:0007669"/>
    <property type="project" value="TreeGrafter"/>
</dbReference>
<dbReference type="InterPro" id="IPR021133">
    <property type="entry name" value="HEAT_type_2"/>
</dbReference>
<keyword evidence="8 11" id="KW-0687">Ribonucleoprotein</keyword>
<evidence type="ECO:0000256" key="8">
    <source>
        <dbReference type="ARBA" id="ARBA00023274"/>
    </source>
</evidence>
<keyword evidence="15" id="KW-1185">Reference proteome</keyword>
<feature type="region of interest" description="Disordered" evidence="12">
    <location>
        <begin position="888"/>
        <end position="913"/>
    </location>
</feature>
<evidence type="ECO:0000256" key="6">
    <source>
        <dbReference type="ARBA" id="ARBA00022552"/>
    </source>
</evidence>
<comment type="similarity">
    <text evidence="2 11">Belongs to the HEATR1/UTP10 family.</text>
</comment>
<dbReference type="GO" id="GO:0045943">
    <property type="term" value="P:positive regulation of transcription by RNA polymerase I"/>
    <property type="evidence" value="ECO:0007669"/>
    <property type="project" value="TreeGrafter"/>
</dbReference>
<dbReference type="GO" id="GO:0030515">
    <property type="term" value="F:snoRNA binding"/>
    <property type="evidence" value="ECO:0007669"/>
    <property type="project" value="TreeGrafter"/>
</dbReference>
<dbReference type="Pfam" id="PF12397">
    <property type="entry name" value="U3snoRNP10"/>
    <property type="match status" value="1"/>
</dbReference>
<dbReference type="InterPro" id="IPR011989">
    <property type="entry name" value="ARM-like"/>
</dbReference>
<dbReference type="SMART" id="SM01036">
    <property type="entry name" value="BP28CT"/>
    <property type="match status" value="1"/>
</dbReference>
<evidence type="ECO:0000256" key="10">
    <source>
        <dbReference type="PROSITE-ProRule" id="PRU00103"/>
    </source>
</evidence>
<dbReference type="InterPro" id="IPR040191">
    <property type="entry name" value="UTP10"/>
</dbReference>
<sequence length="1774" mass="197744">MTSALKRQLAAIAANSTRELDLKAQRTAHSQSLIFEPKDASSQTFEYIFQFCSDGFRELCNLDGRFSAFTTTLFSEQSKQEERERMTEAENAQLDGIIERFLSLVQSRLLLAPSLRALEWLVRRFRIHEYNVECFLLMLLPYHETQLFTTVMSLLTKPLPPTFKFLHPYKTSLTNPPRHTIVYSMSSVPALFAAYNGYTLRTAQSHHHSAISLSFWVCVVTQTLDTMLDTTRSGRANIQQQRQEDILLRVMPFLKDALAVKDVPEMSLGCYLAIAILASKTGLRDEMLDALMESILLSIRPATTNHALACLSALARERQDSTLPSSVAKGLIKIPDLGDRFISLSGSWQIDRLAQSTILGLLKRHGEACHKYAAELTLTCVRNGLVTRAQATVITKAFLRAITHAQGKPQRFAEVQELTDGLVQLCDDPDLRELIRSLSAHQTLMIGGQNLADLLPFENGGAFTPQAPAESLDKQELDPGELAPRVDDMLSALPQQTNVESFLVEASDSSLLRNAEMAFQRMAHSGHIEKLAEAPVLRKDSALDMPLYNSFFLRHTCKPSQGIVRIRSFEMIYKTLSAIQTPSIRFQALVPYLLIGLADESQTVRRAAARIVRKLAVSDGAAEDEQNSDIWGIPSLYGPSLSEKIAWMSARRDINVLVKVVSDHLEESCLDANHITRLLHAFMDNGHASSLPETKRGALHSVRSATKEAVALFLGSHVPAVPLLWMRYRLLAFLEGVGKASTATRTSCIIPCLQNWICIPLKVARTQCQHEGIDLGDFDRQFVVNISPRESSGLLLLRSLVRGDVGQERDSMVATIANERIRHIWPLMKSGPQRELAEFLLDFCLAEAGQTESQLGHQQADAADTLRAVQLSSSILISFLESLPDTVPQMHGKAPAAKRRRTSRSEDGKVDVHDSKQIERTLRKFTLVLELVEQSSPGNHPDLLRSLFHVLNEVQHYRSQTNSGLVYLQSLILGSLKAIADSIRDEKRTQADTNSIRIDLLVDCIRTTSNLQVQNITLLLLSSFATWAPELVLHNVMPIFTYMSTTVLRQNDDYSAHVIDQTITRVIPPLSISLRKRHRNLVIGASELLLSFAAAYEHIPLPRRQGLFYKLVKTVGAEECLYAVVAMLVDRYQTDPDVRSFASGLVASFDSSAVAKTVLQFLALVEDARRPRRTIYLAKTKGDLPNQRPEGLPHGLTDILGRTVALFHSLKGEANVQRACGGVLSAVLDMLPIAELIKCSRTLLQDTDDDSLRQWFLMATSKHMQASKSLDEQTRAQVTDLLPRVTAILESSPESPEVSRAAVQCIDQVVEKIGRVAQDEVIAAAEVVSGTACFGSDNEENDHKDDLLRVAALLCLASMVEVLADQFIPLLPRTLSQAYGCLVDSIEGHDPGDRLHNAVYAFLSAVVQYLPSMISGNSLDSALGLSFLSATSKTSDNASDSRLAFYQLAYQLLNPDSIFAALERNWANAVQKGIGAATEHLLLLSNAIEKCPKSAIRRNSQHLFKFFTAAFDFRRTRSVERLNNKYDDVHVAQIEAAVNHAAIEMTMKMNDESFRPFFANLVDWAKVLPKRDSTGRALRSTSLFIFLRAFFERLRGIVTEYSSYVLELAVECLQMSPSNETFQKLHTAVLDALSKNFQYDESEFWQAPSHFDAIAKPLLDHLDNSKVWIVNKHIIPAVVNLAAAASASDNHKKMNSAILKKMRADEACTRLAAVQCEQRLTSELGEDWLSLLPEMLPFISELQEDDDENVERETHRWIKQIEDILGESLEGMLQ</sequence>
<evidence type="ECO:0000313" key="15">
    <source>
        <dbReference type="Proteomes" id="UP000799766"/>
    </source>
</evidence>
<feature type="compositionally biased region" description="Basic and acidic residues" evidence="12">
    <location>
        <begin position="903"/>
        <end position="913"/>
    </location>
</feature>
<gene>
    <name evidence="14" type="ORF">BDY21DRAFT_329518</name>
</gene>